<dbReference type="Proteomes" id="UP000503640">
    <property type="component" value="Unassembled WGS sequence"/>
</dbReference>
<gene>
    <name evidence="1" type="ORF">AMYX_03590</name>
</gene>
<organism evidence="1 2">
    <name type="scientific">Anaeromyxobacter diazotrophicus</name>
    <dbReference type="NCBI Taxonomy" id="2590199"/>
    <lineage>
        <taxon>Bacteria</taxon>
        <taxon>Pseudomonadati</taxon>
        <taxon>Myxococcota</taxon>
        <taxon>Myxococcia</taxon>
        <taxon>Myxococcales</taxon>
        <taxon>Cystobacterineae</taxon>
        <taxon>Anaeromyxobacteraceae</taxon>
        <taxon>Anaeromyxobacter</taxon>
    </lineage>
</organism>
<protein>
    <submittedName>
        <fullName evidence="1">Uncharacterized protein</fullName>
    </submittedName>
</protein>
<sequence length="272" mass="29031">MAWGLLVWRVPRRRGFQDRHRTNGVTTMKRAILLFAALSAGVGGCYSRPLPETCGVPGTLTLYWQNPQGGFQANGQLFGCDSGGVASVQVSVNGAVQGVFPCHGPAADGIQLTGYGDERVSVQLDAYDASSHHLYQQVQTVNTTACADTLVDARLPALAGDLTVGYQFTDSPTCAANTYIWYTLLDATRNEVIDEVGPASLNPKAIPCSSVIALQAVPFGHYTVTRIQEIQYTSATTYVSLHDTCSPQSFDHLLPGETQTVLVPPTAGGTCF</sequence>
<evidence type="ECO:0000313" key="2">
    <source>
        <dbReference type="Proteomes" id="UP000503640"/>
    </source>
</evidence>
<evidence type="ECO:0000313" key="1">
    <source>
        <dbReference type="EMBL" id="GEJ55618.1"/>
    </source>
</evidence>
<proteinExistence type="predicted"/>
<comment type="caution">
    <text evidence="1">The sequence shown here is derived from an EMBL/GenBank/DDBJ whole genome shotgun (WGS) entry which is preliminary data.</text>
</comment>
<accession>A0A7I9VHJ7</accession>
<dbReference type="AlphaFoldDB" id="A0A7I9VHJ7"/>
<dbReference type="EMBL" id="BJTG01000001">
    <property type="protein sequence ID" value="GEJ55618.1"/>
    <property type="molecule type" value="Genomic_DNA"/>
</dbReference>
<name>A0A7I9VHJ7_9BACT</name>
<reference evidence="2" key="1">
    <citation type="journal article" date="2020" name="Appl. Environ. Microbiol.">
        <title>Diazotrophic Anaeromyxobacter Isolates from Soils.</title>
        <authorList>
            <person name="Masuda Y."/>
            <person name="Yamanaka H."/>
            <person name="Xu Z.X."/>
            <person name="Shiratori Y."/>
            <person name="Aono T."/>
            <person name="Amachi S."/>
            <person name="Senoo K."/>
            <person name="Itoh H."/>
        </authorList>
    </citation>
    <scope>NUCLEOTIDE SEQUENCE [LARGE SCALE GENOMIC DNA]</scope>
    <source>
        <strain evidence="2">R267</strain>
    </source>
</reference>
<keyword evidence="2" id="KW-1185">Reference proteome</keyword>